<dbReference type="Proteomes" id="UP000215896">
    <property type="component" value="Unassembled WGS sequence"/>
</dbReference>
<name>A0A255FX32_9ACTN</name>
<keyword evidence="2" id="KW-1185">Reference proteome</keyword>
<comment type="caution">
    <text evidence="1">The sequence shown here is derived from an EMBL/GenBank/DDBJ whole genome shotgun (WGS) entry which is preliminary data.</text>
</comment>
<dbReference type="EMBL" id="NMVO01000019">
    <property type="protein sequence ID" value="OYO07872.1"/>
    <property type="molecule type" value="Genomic_DNA"/>
</dbReference>
<accession>A0A255FX32</accession>
<dbReference type="RefSeq" id="WP_094404156.1">
    <property type="nucleotide sequence ID" value="NZ_NMVL01000030.1"/>
</dbReference>
<evidence type="ECO:0008006" key="3">
    <source>
        <dbReference type="Google" id="ProtNLM"/>
    </source>
</evidence>
<evidence type="ECO:0000313" key="2">
    <source>
        <dbReference type="Proteomes" id="UP000215896"/>
    </source>
</evidence>
<organism evidence="1 2">
    <name type="scientific">Enemella evansiae</name>
    <dbReference type="NCBI Taxonomy" id="2016499"/>
    <lineage>
        <taxon>Bacteria</taxon>
        <taxon>Bacillati</taxon>
        <taxon>Actinomycetota</taxon>
        <taxon>Actinomycetes</taxon>
        <taxon>Propionibacteriales</taxon>
        <taxon>Propionibacteriaceae</taxon>
        <taxon>Enemella</taxon>
    </lineage>
</organism>
<dbReference type="AlphaFoldDB" id="A0A255FX32"/>
<dbReference type="PROSITE" id="PS51257">
    <property type="entry name" value="PROKAR_LIPOPROTEIN"/>
    <property type="match status" value="1"/>
</dbReference>
<reference evidence="1 2" key="1">
    <citation type="submission" date="2017-07" db="EMBL/GenBank/DDBJ databases">
        <title>Draft whole genome sequences of clinical Proprionibacteriaceae strains.</title>
        <authorList>
            <person name="Bernier A.-M."/>
            <person name="Bernard K."/>
            <person name="Domingo M.-C."/>
        </authorList>
    </citation>
    <scope>NUCLEOTIDE SEQUENCE [LARGE SCALE GENOMIC DNA]</scope>
    <source>
        <strain evidence="1 2">NML 030167</strain>
    </source>
</reference>
<protein>
    <recommendedName>
        <fullName evidence="3">WD40 repeat domain-containing protein</fullName>
    </recommendedName>
</protein>
<evidence type="ECO:0000313" key="1">
    <source>
        <dbReference type="EMBL" id="OYO07872.1"/>
    </source>
</evidence>
<gene>
    <name evidence="1" type="ORF">CGZ94_20600</name>
</gene>
<proteinExistence type="predicted"/>
<sequence length="360" mass="37360">MDRVRAPIPAIIAALVLAGCGAGGGGDDQGWDRIRLEFEPDSVTAAPAGALLIGGHTGTGEDTKPAYAVRIEGRVSPRTVVPSTPYGQLASLVAVGAADRAYALGVARGGAHGNPRWTVWVANGRGDPLIEHEQVFWVFGGHESGTMVAQVATPRGPVVVGSWAGAVGMDVALWLGDPDGARYARRESAGTELASTSTRQYEAHGATAAGDLTVIAGEQLALDRELLRQPVVWLWEGADRPVRRVELPAPEGRADSAACGAGRCWVAGVAEGRAALWQVWPGPVQRVELAELPVDREATAYVLVRGSEPMVLTTAGGRARRVGVSGDGPPGRVIGAAGAADGEQFVIVTGDSGRELWRVG</sequence>
<dbReference type="OrthoDB" id="3731377at2"/>